<feature type="domain" description="HTH cro/C1-type" evidence="1">
    <location>
        <begin position="113"/>
        <end position="141"/>
    </location>
</feature>
<dbReference type="AlphaFoldDB" id="A0A064CER1"/>
<evidence type="ECO:0000313" key="2">
    <source>
        <dbReference type="EMBL" id="KDE97213.1"/>
    </source>
</evidence>
<evidence type="ECO:0000259" key="1">
    <source>
        <dbReference type="PROSITE" id="PS50943"/>
    </source>
</evidence>
<dbReference type="EMBL" id="JALN02000002">
    <property type="protein sequence ID" value="KDE97213.1"/>
    <property type="molecule type" value="Genomic_DNA"/>
</dbReference>
<comment type="caution">
    <text evidence="2">The sequence shown here is derived from an EMBL/GenBank/DDBJ whole genome shotgun (WGS) entry which is preliminary data.</text>
</comment>
<accession>A0A064CER1</accession>
<evidence type="ECO:0000313" key="3">
    <source>
        <dbReference type="Proteomes" id="UP000022835"/>
    </source>
</evidence>
<dbReference type="RefSeq" id="WP_036348528.1">
    <property type="nucleotide sequence ID" value="NZ_JALN02000002.1"/>
</dbReference>
<dbReference type="InterPro" id="IPR010982">
    <property type="entry name" value="Lambda_DNA-bd_dom_sf"/>
</dbReference>
<dbReference type="PROSITE" id="PS50943">
    <property type="entry name" value="HTH_CROC1"/>
    <property type="match status" value="1"/>
</dbReference>
<dbReference type="GO" id="GO:0003677">
    <property type="term" value="F:DNA binding"/>
    <property type="evidence" value="ECO:0007669"/>
    <property type="project" value="InterPro"/>
</dbReference>
<gene>
    <name evidence="2" type="ORF">Y900_028520</name>
</gene>
<reference evidence="2" key="1">
    <citation type="submission" date="2014-05" db="EMBL/GenBank/DDBJ databases">
        <title>Genome sequence of Mycobacterium aromaticivorans strain JS19b1T (= DSM 45407T).</title>
        <authorList>
            <person name="Kwak Y."/>
            <person name="Park G.-S."/>
            <person name="Li Q.X."/>
            <person name="Lee S.-E."/>
            <person name="Shin J.-H."/>
        </authorList>
    </citation>
    <scope>NUCLEOTIDE SEQUENCE [LARGE SCALE GENOMIC DNA]</scope>
    <source>
        <strain evidence="2">JS19b1</strain>
    </source>
</reference>
<dbReference type="OrthoDB" id="5061777at2"/>
<protein>
    <recommendedName>
        <fullName evidence="1">HTH cro/C1-type domain-containing protein</fullName>
    </recommendedName>
</protein>
<keyword evidence="3" id="KW-1185">Reference proteome</keyword>
<dbReference type="eggNOG" id="ENOG50322D2">
    <property type="taxonomic scope" value="Bacteria"/>
</dbReference>
<dbReference type="Proteomes" id="UP000022835">
    <property type="component" value="Unassembled WGS sequence"/>
</dbReference>
<name>A0A064CER1_9MYCO</name>
<organism evidence="2 3">
    <name type="scientific">Mycolicibacterium aromaticivorans JS19b1 = JCM 16368</name>
    <dbReference type="NCBI Taxonomy" id="1440774"/>
    <lineage>
        <taxon>Bacteria</taxon>
        <taxon>Bacillati</taxon>
        <taxon>Actinomycetota</taxon>
        <taxon>Actinomycetes</taxon>
        <taxon>Mycobacteriales</taxon>
        <taxon>Mycobacteriaceae</taxon>
        <taxon>Mycolicibacterium</taxon>
    </lineage>
</organism>
<sequence length="224" mass="24809">MTNEDRDRILQDFLDSRSHKDIESFTADWPEPNRTEIASLIDVAELLWEAGHEAPPLEADPVAAMLGLIPDPRLGLDPRAMSRARKNAKLKPSDIAGRLQTRGWDIAVRDVFQWENQTDANVAPALIKAISEALGVSPEELTIDRSSSSDTQTLASIVRSARFEGLARRWARLQGVSHSLASSALQSRMLATVHRGDRPDQDQMLQSLDALITAMEERDPNHGS</sequence>
<dbReference type="InterPro" id="IPR001387">
    <property type="entry name" value="Cro/C1-type_HTH"/>
</dbReference>
<proteinExistence type="predicted"/>
<dbReference type="Gene3D" id="1.10.260.40">
    <property type="entry name" value="lambda repressor-like DNA-binding domains"/>
    <property type="match status" value="1"/>
</dbReference>